<dbReference type="GO" id="GO:0016020">
    <property type="term" value="C:membrane"/>
    <property type="evidence" value="ECO:0007669"/>
    <property type="project" value="UniProtKB-SubCell"/>
</dbReference>
<evidence type="ECO:0000313" key="8">
    <source>
        <dbReference type="Proteomes" id="UP000326565"/>
    </source>
</evidence>
<dbReference type="PANTHER" id="PTHR43341:SF38">
    <property type="entry name" value="PROLINE TRANSPORTER (EUROFUNG)"/>
    <property type="match status" value="1"/>
</dbReference>
<dbReference type="EMBL" id="ML732349">
    <property type="protein sequence ID" value="KAB8069254.1"/>
    <property type="molecule type" value="Genomic_DNA"/>
</dbReference>
<dbReference type="Pfam" id="PF00324">
    <property type="entry name" value="AA_permease"/>
    <property type="match status" value="1"/>
</dbReference>
<dbReference type="GO" id="GO:0015171">
    <property type="term" value="F:amino acid transmembrane transporter activity"/>
    <property type="evidence" value="ECO:0007669"/>
    <property type="project" value="TreeGrafter"/>
</dbReference>
<feature type="transmembrane region" description="Helical" evidence="5">
    <location>
        <begin position="299"/>
        <end position="317"/>
    </location>
</feature>
<keyword evidence="4 5" id="KW-0472">Membrane</keyword>
<evidence type="ECO:0000256" key="1">
    <source>
        <dbReference type="ARBA" id="ARBA00004141"/>
    </source>
</evidence>
<feature type="domain" description="Amino acid permease/ SLC12A" evidence="6">
    <location>
        <begin position="50"/>
        <end position="351"/>
    </location>
</feature>
<feature type="transmembrane region" description="Helical" evidence="5">
    <location>
        <begin position="46"/>
        <end position="71"/>
    </location>
</feature>
<feature type="transmembrane region" description="Helical" evidence="5">
    <location>
        <begin position="109"/>
        <end position="131"/>
    </location>
</feature>
<organism evidence="7 8">
    <name type="scientific">Aspergillus leporis</name>
    <dbReference type="NCBI Taxonomy" id="41062"/>
    <lineage>
        <taxon>Eukaryota</taxon>
        <taxon>Fungi</taxon>
        <taxon>Dikarya</taxon>
        <taxon>Ascomycota</taxon>
        <taxon>Pezizomycotina</taxon>
        <taxon>Eurotiomycetes</taxon>
        <taxon>Eurotiomycetidae</taxon>
        <taxon>Eurotiales</taxon>
        <taxon>Aspergillaceae</taxon>
        <taxon>Aspergillus</taxon>
        <taxon>Aspergillus subgen. Circumdati</taxon>
    </lineage>
</organism>
<feature type="transmembrane region" description="Helical" evidence="5">
    <location>
        <begin position="77"/>
        <end position="97"/>
    </location>
</feature>
<feature type="transmembrane region" description="Helical" evidence="5">
    <location>
        <begin position="260"/>
        <end position="278"/>
    </location>
</feature>
<feature type="transmembrane region" description="Helical" evidence="5">
    <location>
        <begin position="151"/>
        <end position="170"/>
    </location>
</feature>
<proteinExistence type="predicted"/>
<comment type="subcellular location">
    <subcellularLocation>
        <location evidence="1">Membrane</location>
        <topology evidence="1">Multi-pass membrane protein</topology>
    </subcellularLocation>
</comment>
<dbReference type="InterPro" id="IPR050524">
    <property type="entry name" value="APC_YAT"/>
</dbReference>
<dbReference type="PANTHER" id="PTHR43341">
    <property type="entry name" value="AMINO ACID PERMEASE"/>
    <property type="match status" value="1"/>
</dbReference>
<feature type="transmembrane region" description="Helical" evidence="5">
    <location>
        <begin position="6"/>
        <end position="25"/>
    </location>
</feature>
<sequence length="413" mass="45555">MGGPVFFVAAYFVLTGLVFGIVTATTEMSPYLPVPGSSMSYYTSRFFLHVAVWITFFALLIVGLNCFPIRVYGEVEFWFASLKVIGIVGLIIKVVPINEYLVTGHSGHLSAFVATLCFSVYAFAFVPELLVVNGGEMGSPQRNLHITGNRYFYRLVLFYILGVFALSFILPNDDSKLLGGGSARNAGIVGLDSVINTIILLSALSAGNSYLYMSACALYSKVVIGSSRFLMKCTKSRVPYNVASCSTAICLLAYPNVSSTGASVFNCWICVCIVYLRFGKVADAQGVTELPYRFRFQPYMSYVCGFIFGIIFLVSGFKNFIDGHWNTSNFLTSYIGVPIFMVLYLGHRSVAARSEPWVYSLLDVDLRSGLAEVIERERELAPCGEHKVRKMVPAMEIFILVDSISLGLDYSTF</sequence>
<name>A0A5N5WPV6_9EURO</name>
<evidence type="ECO:0000256" key="2">
    <source>
        <dbReference type="ARBA" id="ARBA00022692"/>
    </source>
</evidence>
<accession>A0A5N5WPV6</accession>
<evidence type="ECO:0000259" key="6">
    <source>
        <dbReference type="Pfam" id="PF00324"/>
    </source>
</evidence>
<keyword evidence="8" id="KW-1185">Reference proteome</keyword>
<dbReference type="Proteomes" id="UP000326565">
    <property type="component" value="Unassembled WGS sequence"/>
</dbReference>
<evidence type="ECO:0000256" key="4">
    <source>
        <dbReference type="ARBA" id="ARBA00023136"/>
    </source>
</evidence>
<dbReference type="OrthoDB" id="3900342at2759"/>
<reference evidence="7 8" key="1">
    <citation type="submission" date="2019-04" db="EMBL/GenBank/DDBJ databases">
        <title>Friends and foes A comparative genomics study of 23 Aspergillus species from section Flavi.</title>
        <authorList>
            <consortium name="DOE Joint Genome Institute"/>
            <person name="Kjaerbolling I."/>
            <person name="Vesth T."/>
            <person name="Frisvad J.C."/>
            <person name="Nybo J.L."/>
            <person name="Theobald S."/>
            <person name="Kildgaard S."/>
            <person name="Isbrandt T."/>
            <person name="Kuo A."/>
            <person name="Sato A."/>
            <person name="Lyhne E.K."/>
            <person name="Kogle M.E."/>
            <person name="Wiebenga A."/>
            <person name="Kun R.S."/>
            <person name="Lubbers R.J."/>
            <person name="Makela M.R."/>
            <person name="Barry K."/>
            <person name="Chovatia M."/>
            <person name="Clum A."/>
            <person name="Daum C."/>
            <person name="Haridas S."/>
            <person name="He G."/>
            <person name="LaButti K."/>
            <person name="Lipzen A."/>
            <person name="Mondo S."/>
            <person name="Riley R."/>
            <person name="Salamov A."/>
            <person name="Simmons B.A."/>
            <person name="Magnuson J.K."/>
            <person name="Henrissat B."/>
            <person name="Mortensen U.H."/>
            <person name="Larsen T.O."/>
            <person name="Devries R.P."/>
            <person name="Grigoriev I.V."/>
            <person name="Machida M."/>
            <person name="Baker S.E."/>
            <person name="Andersen M.R."/>
        </authorList>
    </citation>
    <scope>NUCLEOTIDE SEQUENCE [LARGE SCALE GENOMIC DNA]</scope>
    <source>
        <strain evidence="7 8">CBS 151.66</strain>
    </source>
</reference>
<dbReference type="PIRSF" id="PIRSF006060">
    <property type="entry name" value="AA_transporter"/>
    <property type="match status" value="1"/>
</dbReference>
<dbReference type="Gene3D" id="1.20.1740.10">
    <property type="entry name" value="Amino acid/polyamine transporter I"/>
    <property type="match status" value="1"/>
</dbReference>
<evidence type="ECO:0000256" key="3">
    <source>
        <dbReference type="ARBA" id="ARBA00022989"/>
    </source>
</evidence>
<dbReference type="AlphaFoldDB" id="A0A5N5WPV6"/>
<evidence type="ECO:0000313" key="7">
    <source>
        <dbReference type="EMBL" id="KAB8069254.1"/>
    </source>
</evidence>
<dbReference type="InterPro" id="IPR004841">
    <property type="entry name" value="AA-permease/SLC12A_dom"/>
</dbReference>
<evidence type="ECO:0000256" key="5">
    <source>
        <dbReference type="SAM" id="Phobius"/>
    </source>
</evidence>
<keyword evidence="2 5" id="KW-0812">Transmembrane</keyword>
<keyword evidence="3 5" id="KW-1133">Transmembrane helix</keyword>
<feature type="transmembrane region" description="Helical" evidence="5">
    <location>
        <begin position="182"/>
        <end position="204"/>
    </location>
</feature>
<protein>
    <submittedName>
        <fullName evidence="7">Amino acid permease/ SLC12A domain-containing protein</fullName>
    </submittedName>
</protein>
<gene>
    <name evidence="7" type="ORF">BDV29DRAFT_195025</name>
</gene>
<feature type="transmembrane region" description="Helical" evidence="5">
    <location>
        <begin position="329"/>
        <end position="346"/>
    </location>
</feature>